<dbReference type="Proteomes" id="UP001596189">
    <property type="component" value="Unassembled WGS sequence"/>
</dbReference>
<dbReference type="Pfam" id="PF00990">
    <property type="entry name" value="GGDEF"/>
    <property type="match status" value="1"/>
</dbReference>
<dbReference type="RefSeq" id="WP_345717890.1">
    <property type="nucleotide sequence ID" value="NZ_BAABFP010000007.1"/>
</dbReference>
<dbReference type="CDD" id="cd01949">
    <property type="entry name" value="GGDEF"/>
    <property type="match status" value="1"/>
</dbReference>
<evidence type="ECO:0000313" key="2">
    <source>
        <dbReference type="EMBL" id="MFC6009375.1"/>
    </source>
</evidence>
<gene>
    <name evidence="2" type="ORF">ACFQDO_19765</name>
</gene>
<keyword evidence="2" id="KW-0808">Transferase</keyword>
<dbReference type="EMBL" id="JBHSRD010000008">
    <property type="protein sequence ID" value="MFC6009375.1"/>
    <property type="molecule type" value="Genomic_DNA"/>
</dbReference>
<dbReference type="NCBIfam" id="TIGR00254">
    <property type="entry name" value="GGDEF"/>
    <property type="match status" value="1"/>
</dbReference>
<reference evidence="3" key="1">
    <citation type="journal article" date="2019" name="Int. J. Syst. Evol. Microbiol.">
        <title>The Global Catalogue of Microorganisms (GCM) 10K type strain sequencing project: providing services to taxonomists for standard genome sequencing and annotation.</title>
        <authorList>
            <consortium name="The Broad Institute Genomics Platform"/>
            <consortium name="The Broad Institute Genome Sequencing Center for Infectious Disease"/>
            <person name="Wu L."/>
            <person name="Ma J."/>
        </authorList>
    </citation>
    <scope>NUCLEOTIDE SEQUENCE [LARGE SCALE GENOMIC DNA]</scope>
    <source>
        <strain evidence="3">KACC 14249</strain>
    </source>
</reference>
<dbReference type="EC" id="2.7.7.65" evidence="2"/>
<sequence>MTANSTERPHQGTDRAAIIAAAVLARSDHEWTVEDVARALDELEMVPWERGAIAYDPAVTLERVADWLGVEDQRMRALLVQADVQARDGQTVAAARIARQVNRWAFERSPHQNHVLARSHRLLASFFDHLGDFSTFLDHAMRAVELMDDATPERIRIDHMMTLAIAQGRIPSLAEQARERFNAIEQLSTRMERPDLILLTVNNRAYAEYQGGELDLALVSADRLTRLLAESGEEPYLPYLDTIASIQVAVGQIVEAIETLRPVRDELIQLDTPEPDARAECLLTLAEAQRRNGDLVAAESTLAQVRDVARARGLDGILVRARGEQAELSAANGQYKAAFEQLKQYMEEVRAQSSAEVDSRAGVLQAVFETEQAQQETQRFRDLSLRDPLTGLFNRRHVDDHLPVLLQLHADSGQPVSVVFVDLDHFKRVNDECSHAVGDEVLKRVAQILTEALGDNGFVARMGGEEFLMVIPGTSTSGALVYCELVQDALRAEDWTPLTGAVRVRASMGLASTSEHVGASQAELLGQADQRVYRAKSAGRDRIVW</sequence>
<feature type="domain" description="GGDEF" evidence="1">
    <location>
        <begin position="414"/>
        <end position="545"/>
    </location>
</feature>
<dbReference type="InterPro" id="IPR043128">
    <property type="entry name" value="Rev_trsase/Diguanyl_cyclase"/>
</dbReference>
<accession>A0ABW1JK00</accession>
<dbReference type="InterPro" id="IPR050469">
    <property type="entry name" value="Diguanylate_Cyclase"/>
</dbReference>
<evidence type="ECO:0000313" key="3">
    <source>
        <dbReference type="Proteomes" id="UP001596189"/>
    </source>
</evidence>
<comment type="caution">
    <text evidence="2">The sequence shown here is derived from an EMBL/GenBank/DDBJ whole genome shotgun (WGS) entry which is preliminary data.</text>
</comment>
<keyword evidence="2" id="KW-0548">Nucleotidyltransferase</keyword>
<dbReference type="SUPFAM" id="SSF55073">
    <property type="entry name" value="Nucleotide cyclase"/>
    <property type="match status" value="1"/>
</dbReference>
<dbReference type="PROSITE" id="PS50887">
    <property type="entry name" value="GGDEF"/>
    <property type="match status" value="1"/>
</dbReference>
<keyword evidence="3" id="KW-1185">Reference proteome</keyword>
<organism evidence="2 3">
    <name type="scientific">Angustibacter luteus</name>
    <dbReference type="NCBI Taxonomy" id="658456"/>
    <lineage>
        <taxon>Bacteria</taxon>
        <taxon>Bacillati</taxon>
        <taxon>Actinomycetota</taxon>
        <taxon>Actinomycetes</taxon>
        <taxon>Kineosporiales</taxon>
        <taxon>Kineosporiaceae</taxon>
    </lineage>
</organism>
<dbReference type="SMART" id="SM00267">
    <property type="entry name" value="GGDEF"/>
    <property type="match status" value="1"/>
</dbReference>
<dbReference type="Gene3D" id="1.25.40.10">
    <property type="entry name" value="Tetratricopeptide repeat domain"/>
    <property type="match status" value="1"/>
</dbReference>
<dbReference type="InterPro" id="IPR000160">
    <property type="entry name" value="GGDEF_dom"/>
</dbReference>
<dbReference type="InterPro" id="IPR011990">
    <property type="entry name" value="TPR-like_helical_dom_sf"/>
</dbReference>
<name>A0ABW1JK00_9ACTN</name>
<dbReference type="SUPFAM" id="SSF48452">
    <property type="entry name" value="TPR-like"/>
    <property type="match status" value="1"/>
</dbReference>
<dbReference type="Gene3D" id="3.30.70.270">
    <property type="match status" value="1"/>
</dbReference>
<protein>
    <submittedName>
        <fullName evidence="2">Diguanylate cyclase</fullName>
        <ecNumber evidence="2">2.7.7.65</ecNumber>
    </submittedName>
</protein>
<dbReference type="PANTHER" id="PTHR45138:SF24">
    <property type="entry name" value="DIGUANYLATE CYCLASE DGCC-RELATED"/>
    <property type="match status" value="1"/>
</dbReference>
<proteinExistence type="predicted"/>
<dbReference type="InterPro" id="IPR029787">
    <property type="entry name" value="Nucleotide_cyclase"/>
</dbReference>
<dbReference type="GO" id="GO:0052621">
    <property type="term" value="F:diguanylate cyclase activity"/>
    <property type="evidence" value="ECO:0007669"/>
    <property type="project" value="UniProtKB-EC"/>
</dbReference>
<evidence type="ECO:0000259" key="1">
    <source>
        <dbReference type="PROSITE" id="PS50887"/>
    </source>
</evidence>
<dbReference type="PANTHER" id="PTHR45138">
    <property type="entry name" value="REGULATORY COMPONENTS OF SENSORY TRANSDUCTION SYSTEM"/>
    <property type="match status" value="1"/>
</dbReference>